<sequence>MTAATYNAPLVGDGNLYTTVLCESPEQMQRALDIRYKVFVEEQGYDAAIEVDALDPLCDHLLLTVQRADGTLADVGTLRFYPPKLKLGRVAVHKAFRGTGAGKRLCEALEEHVRERRGKTGDVLRGKDVVVIQAHAQKIAEKFYTKIGWNVQGPDFVEEGQPHCQVIKRVKLSPEVAPATLTTKKPRTYRVQLCEDFERCLKIRIAVFVDEQGFTMEDELDDKDESSDHFIMTMTNEDGTEEDAGTIRWWPKPGLAAGKIGRVCVLPKFRGGGTGKLLMQAVEDHLHHRRGKAGVALHGKTSVKALVHSQMHAEGFYARSGYVREGEQFMEDGAPHCLLVKTIELVPETA</sequence>
<dbReference type="GO" id="GO:0016747">
    <property type="term" value="F:acyltransferase activity, transferring groups other than amino-acyl groups"/>
    <property type="evidence" value="ECO:0007669"/>
    <property type="project" value="InterPro"/>
</dbReference>
<dbReference type="PANTHER" id="PTHR43420">
    <property type="entry name" value="ACETYLTRANSFERASE"/>
    <property type="match status" value="1"/>
</dbReference>
<gene>
    <name evidence="4" type="ORF">Rhopal_005206-T1</name>
</gene>
<dbReference type="CDD" id="cd04301">
    <property type="entry name" value="NAT_SF"/>
    <property type="match status" value="2"/>
</dbReference>
<reference evidence="4 5" key="1">
    <citation type="submission" date="2021-12" db="EMBL/GenBank/DDBJ databases">
        <title>High titer production of polyol ester of fatty acids by Rhodotorula paludigena BS15 towards product separation-free biomass refinery.</title>
        <authorList>
            <person name="Mano J."/>
            <person name="Ono H."/>
            <person name="Tanaka T."/>
            <person name="Naito K."/>
            <person name="Sushida H."/>
            <person name="Ike M."/>
            <person name="Tokuyasu K."/>
            <person name="Kitaoka M."/>
        </authorList>
    </citation>
    <scope>NUCLEOTIDE SEQUENCE [LARGE SCALE GENOMIC DNA]</scope>
    <source>
        <strain evidence="4 5">BS15</strain>
    </source>
</reference>
<dbReference type="Gene3D" id="3.40.630.30">
    <property type="match status" value="2"/>
</dbReference>
<dbReference type="Proteomes" id="UP001342314">
    <property type="component" value="Unassembled WGS sequence"/>
</dbReference>
<dbReference type="PROSITE" id="PS51186">
    <property type="entry name" value="GNAT"/>
    <property type="match status" value="2"/>
</dbReference>
<dbReference type="Pfam" id="PF13673">
    <property type="entry name" value="Acetyltransf_10"/>
    <property type="match status" value="2"/>
</dbReference>
<dbReference type="AlphaFoldDB" id="A0AAV5GHQ3"/>
<accession>A0AAV5GHQ3</accession>
<keyword evidence="1" id="KW-0808">Transferase</keyword>
<feature type="domain" description="N-acetyltransferase" evidence="3">
    <location>
        <begin position="18"/>
        <end position="173"/>
    </location>
</feature>
<dbReference type="EMBL" id="BQKY01000010">
    <property type="protein sequence ID" value="GJN92176.1"/>
    <property type="molecule type" value="Genomic_DNA"/>
</dbReference>
<proteinExistence type="predicted"/>
<dbReference type="SUPFAM" id="SSF55729">
    <property type="entry name" value="Acyl-CoA N-acyltransferases (Nat)"/>
    <property type="match status" value="2"/>
</dbReference>
<evidence type="ECO:0000256" key="2">
    <source>
        <dbReference type="ARBA" id="ARBA00023315"/>
    </source>
</evidence>
<dbReference type="InterPro" id="IPR016181">
    <property type="entry name" value="Acyl_CoA_acyltransferase"/>
</dbReference>
<feature type="domain" description="N-acetyltransferase" evidence="3">
    <location>
        <begin position="187"/>
        <end position="344"/>
    </location>
</feature>
<name>A0AAV5GHQ3_9BASI</name>
<comment type="caution">
    <text evidence="4">The sequence shown here is derived from an EMBL/GenBank/DDBJ whole genome shotgun (WGS) entry which is preliminary data.</text>
</comment>
<protein>
    <recommendedName>
        <fullName evidence="3">N-acetyltransferase domain-containing protein</fullName>
    </recommendedName>
</protein>
<evidence type="ECO:0000259" key="3">
    <source>
        <dbReference type="PROSITE" id="PS51186"/>
    </source>
</evidence>
<organism evidence="4 5">
    <name type="scientific">Rhodotorula paludigena</name>
    <dbReference type="NCBI Taxonomy" id="86838"/>
    <lineage>
        <taxon>Eukaryota</taxon>
        <taxon>Fungi</taxon>
        <taxon>Dikarya</taxon>
        <taxon>Basidiomycota</taxon>
        <taxon>Pucciniomycotina</taxon>
        <taxon>Microbotryomycetes</taxon>
        <taxon>Sporidiobolales</taxon>
        <taxon>Sporidiobolaceae</taxon>
        <taxon>Rhodotorula</taxon>
    </lineage>
</organism>
<dbReference type="InterPro" id="IPR050680">
    <property type="entry name" value="YpeA/RimI_acetyltransf"/>
</dbReference>
<keyword evidence="2" id="KW-0012">Acyltransferase</keyword>
<evidence type="ECO:0000256" key="1">
    <source>
        <dbReference type="ARBA" id="ARBA00022679"/>
    </source>
</evidence>
<dbReference type="PANTHER" id="PTHR43420:SF47">
    <property type="entry name" value="N-ACETYLTRANSFERASE DOMAIN-CONTAINING PROTEIN"/>
    <property type="match status" value="1"/>
</dbReference>
<evidence type="ECO:0000313" key="5">
    <source>
        <dbReference type="Proteomes" id="UP001342314"/>
    </source>
</evidence>
<keyword evidence="5" id="KW-1185">Reference proteome</keyword>
<dbReference type="InterPro" id="IPR000182">
    <property type="entry name" value="GNAT_dom"/>
</dbReference>
<evidence type="ECO:0000313" key="4">
    <source>
        <dbReference type="EMBL" id="GJN92176.1"/>
    </source>
</evidence>